<dbReference type="Proteomes" id="UP000032066">
    <property type="component" value="Unassembled WGS sequence"/>
</dbReference>
<dbReference type="STRING" id="2064.TR51_10375"/>
<sequence length="120" mass="13841">MMERNRYADLLRVGAIYTVVLGHWLLTDVTYRNGHVSGQDALHQVAWGRWLTLLFQVMPIVFLVGGYANTISWTTHHRRGEDWTSWVRRRAPAAAVADHGVRRRSPARRRRGPGGRRKRG</sequence>
<evidence type="ECO:0000256" key="1">
    <source>
        <dbReference type="SAM" id="MobiDB-lite"/>
    </source>
</evidence>
<dbReference type="RefSeq" id="WP_043910316.1">
    <property type="nucleotide sequence ID" value="NZ_JXZB01000002.1"/>
</dbReference>
<feature type="transmembrane region" description="Helical" evidence="2">
    <location>
        <begin position="7"/>
        <end position="26"/>
    </location>
</feature>
<gene>
    <name evidence="3" type="ORF">TR51_10375</name>
</gene>
<dbReference type="OrthoDB" id="8206682at2"/>
<name>A0A0D0PW83_KITGR</name>
<feature type="compositionally biased region" description="Basic residues" evidence="1">
    <location>
        <begin position="101"/>
        <end position="120"/>
    </location>
</feature>
<keyword evidence="2" id="KW-0812">Transmembrane</keyword>
<evidence type="ECO:0000313" key="3">
    <source>
        <dbReference type="EMBL" id="KIQ64632.1"/>
    </source>
</evidence>
<comment type="caution">
    <text evidence="3">The sequence shown here is derived from an EMBL/GenBank/DDBJ whole genome shotgun (WGS) entry which is preliminary data.</text>
</comment>
<dbReference type="PATRIC" id="fig|2064.6.peg.2206"/>
<organism evidence="3 4">
    <name type="scientific">Kitasatospora griseola</name>
    <name type="common">Streptomyces griseolosporeus</name>
    <dbReference type="NCBI Taxonomy" id="2064"/>
    <lineage>
        <taxon>Bacteria</taxon>
        <taxon>Bacillati</taxon>
        <taxon>Actinomycetota</taxon>
        <taxon>Actinomycetes</taxon>
        <taxon>Kitasatosporales</taxon>
        <taxon>Streptomycetaceae</taxon>
        <taxon>Kitasatospora</taxon>
    </lineage>
</organism>
<dbReference type="AlphaFoldDB" id="A0A0D0PW83"/>
<keyword evidence="2" id="KW-1133">Transmembrane helix</keyword>
<proteinExistence type="predicted"/>
<protein>
    <recommendedName>
        <fullName evidence="5">Acyltransferase 3 domain-containing protein</fullName>
    </recommendedName>
</protein>
<evidence type="ECO:0000313" key="4">
    <source>
        <dbReference type="Proteomes" id="UP000032066"/>
    </source>
</evidence>
<evidence type="ECO:0000256" key="2">
    <source>
        <dbReference type="SAM" id="Phobius"/>
    </source>
</evidence>
<evidence type="ECO:0008006" key="5">
    <source>
        <dbReference type="Google" id="ProtNLM"/>
    </source>
</evidence>
<feature type="transmembrane region" description="Helical" evidence="2">
    <location>
        <begin position="46"/>
        <end position="68"/>
    </location>
</feature>
<feature type="region of interest" description="Disordered" evidence="1">
    <location>
        <begin position="94"/>
        <end position="120"/>
    </location>
</feature>
<keyword evidence="4" id="KW-1185">Reference proteome</keyword>
<accession>A0A0D0PW83</accession>
<keyword evidence="2" id="KW-0472">Membrane</keyword>
<dbReference type="EMBL" id="JXZB01000002">
    <property type="protein sequence ID" value="KIQ64632.1"/>
    <property type="molecule type" value="Genomic_DNA"/>
</dbReference>
<reference evidence="3 4" key="1">
    <citation type="submission" date="2015-02" db="EMBL/GenBank/DDBJ databases">
        <title>Draft genome sequence of Kitasatospora griseola MF730-N6, a bafilomycin, terpentecin and satosporin producer.</title>
        <authorList>
            <person name="Arens J.C."/>
            <person name="Haltli B."/>
            <person name="Kerr R.G."/>
        </authorList>
    </citation>
    <scope>NUCLEOTIDE SEQUENCE [LARGE SCALE GENOMIC DNA]</scope>
    <source>
        <strain evidence="3 4">MF730-N6</strain>
    </source>
</reference>